<feature type="region of interest" description="Disordered" evidence="1">
    <location>
        <begin position="1"/>
        <end position="21"/>
    </location>
</feature>
<proteinExistence type="predicted"/>
<feature type="non-terminal residue" evidence="2">
    <location>
        <position position="98"/>
    </location>
</feature>
<gene>
    <name evidence="2" type="ORF">CR513_54893</name>
</gene>
<accession>A0A371EJW5</accession>
<evidence type="ECO:0000313" key="3">
    <source>
        <dbReference type="Proteomes" id="UP000257109"/>
    </source>
</evidence>
<evidence type="ECO:0000256" key="1">
    <source>
        <dbReference type="SAM" id="MobiDB-lite"/>
    </source>
</evidence>
<name>A0A371EJW5_MUCPR</name>
<protein>
    <submittedName>
        <fullName evidence="2">Uncharacterized protein</fullName>
    </submittedName>
</protein>
<keyword evidence="3" id="KW-1185">Reference proteome</keyword>
<sequence>HRSPQPRKQRREEIVKGGKVHTTRSKAKLDWAATIEKDETGCGIKDQGRSGKIVEYKVPRSGRIPTMGEKHSARGKERWYNQIKMAPKDNEKTMFITT</sequence>
<dbReference type="AlphaFoldDB" id="A0A371EJW5"/>
<feature type="non-terminal residue" evidence="2">
    <location>
        <position position="1"/>
    </location>
</feature>
<dbReference type="Proteomes" id="UP000257109">
    <property type="component" value="Unassembled WGS sequence"/>
</dbReference>
<evidence type="ECO:0000313" key="2">
    <source>
        <dbReference type="EMBL" id="RDX66348.1"/>
    </source>
</evidence>
<reference evidence="2" key="1">
    <citation type="submission" date="2018-05" db="EMBL/GenBank/DDBJ databases">
        <title>Draft genome of Mucuna pruriens seed.</title>
        <authorList>
            <person name="Nnadi N.E."/>
            <person name="Vos R."/>
            <person name="Hasami M.H."/>
            <person name="Devisetty U.K."/>
            <person name="Aguiy J.C."/>
        </authorList>
    </citation>
    <scope>NUCLEOTIDE SEQUENCE [LARGE SCALE GENOMIC DNA]</scope>
    <source>
        <strain evidence="2">JCA_2017</strain>
    </source>
</reference>
<dbReference type="EMBL" id="QJKJ01013478">
    <property type="protein sequence ID" value="RDX66348.1"/>
    <property type="molecule type" value="Genomic_DNA"/>
</dbReference>
<organism evidence="2 3">
    <name type="scientific">Mucuna pruriens</name>
    <name type="common">Velvet bean</name>
    <name type="synonym">Dolichos pruriens</name>
    <dbReference type="NCBI Taxonomy" id="157652"/>
    <lineage>
        <taxon>Eukaryota</taxon>
        <taxon>Viridiplantae</taxon>
        <taxon>Streptophyta</taxon>
        <taxon>Embryophyta</taxon>
        <taxon>Tracheophyta</taxon>
        <taxon>Spermatophyta</taxon>
        <taxon>Magnoliopsida</taxon>
        <taxon>eudicotyledons</taxon>
        <taxon>Gunneridae</taxon>
        <taxon>Pentapetalae</taxon>
        <taxon>rosids</taxon>
        <taxon>fabids</taxon>
        <taxon>Fabales</taxon>
        <taxon>Fabaceae</taxon>
        <taxon>Papilionoideae</taxon>
        <taxon>50 kb inversion clade</taxon>
        <taxon>NPAAA clade</taxon>
        <taxon>indigoferoid/millettioid clade</taxon>
        <taxon>Phaseoleae</taxon>
        <taxon>Mucuna</taxon>
    </lineage>
</organism>
<comment type="caution">
    <text evidence="2">The sequence shown here is derived from an EMBL/GenBank/DDBJ whole genome shotgun (WGS) entry which is preliminary data.</text>
</comment>